<dbReference type="SUPFAM" id="SSF46785">
    <property type="entry name" value="Winged helix' DNA-binding domain"/>
    <property type="match status" value="1"/>
</dbReference>
<organism evidence="5 6">
    <name type="scientific">Luteococcus sanguinis</name>
    <dbReference type="NCBI Taxonomy" id="174038"/>
    <lineage>
        <taxon>Bacteria</taxon>
        <taxon>Bacillati</taxon>
        <taxon>Actinomycetota</taxon>
        <taxon>Actinomycetes</taxon>
        <taxon>Propionibacteriales</taxon>
        <taxon>Propionibacteriaceae</taxon>
        <taxon>Luteococcus</taxon>
    </lineage>
</organism>
<dbReference type="SMART" id="SM00895">
    <property type="entry name" value="FCD"/>
    <property type="match status" value="1"/>
</dbReference>
<keyword evidence="1" id="KW-0805">Transcription regulation</keyword>
<gene>
    <name evidence="5" type="ORF">ACFP57_03325</name>
</gene>
<evidence type="ECO:0000256" key="2">
    <source>
        <dbReference type="ARBA" id="ARBA00023125"/>
    </source>
</evidence>
<keyword evidence="6" id="KW-1185">Reference proteome</keyword>
<keyword evidence="3" id="KW-0804">Transcription</keyword>
<evidence type="ECO:0000313" key="6">
    <source>
        <dbReference type="Proteomes" id="UP001596266"/>
    </source>
</evidence>
<feature type="domain" description="HTH gntR-type" evidence="4">
    <location>
        <begin position="3"/>
        <end position="70"/>
    </location>
</feature>
<evidence type="ECO:0000256" key="1">
    <source>
        <dbReference type="ARBA" id="ARBA00023015"/>
    </source>
</evidence>
<protein>
    <submittedName>
        <fullName evidence="5">FadR/GntR family transcriptional regulator</fullName>
    </submittedName>
</protein>
<dbReference type="Gene3D" id="1.20.120.530">
    <property type="entry name" value="GntR ligand-binding domain-like"/>
    <property type="match status" value="1"/>
</dbReference>
<dbReference type="SUPFAM" id="SSF48008">
    <property type="entry name" value="GntR ligand-binding domain-like"/>
    <property type="match status" value="1"/>
</dbReference>
<comment type="caution">
    <text evidence="5">The sequence shown here is derived from an EMBL/GenBank/DDBJ whole genome shotgun (WGS) entry which is preliminary data.</text>
</comment>
<dbReference type="EMBL" id="JBHSUA010000009">
    <property type="protein sequence ID" value="MFC6396023.1"/>
    <property type="molecule type" value="Genomic_DNA"/>
</dbReference>
<dbReference type="PANTHER" id="PTHR43537:SF44">
    <property type="entry name" value="GNTR FAMILY REGULATORY PROTEIN"/>
    <property type="match status" value="1"/>
</dbReference>
<dbReference type="SMART" id="SM00345">
    <property type="entry name" value="HTH_GNTR"/>
    <property type="match status" value="1"/>
</dbReference>
<evidence type="ECO:0000259" key="4">
    <source>
        <dbReference type="PROSITE" id="PS50949"/>
    </source>
</evidence>
<dbReference type="RefSeq" id="WP_343885358.1">
    <property type="nucleotide sequence ID" value="NZ_BAAAKI010000004.1"/>
</dbReference>
<evidence type="ECO:0000256" key="3">
    <source>
        <dbReference type="ARBA" id="ARBA00023163"/>
    </source>
</evidence>
<dbReference type="Pfam" id="PF07729">
    <property type="entry name" value="FCD"/>
    <property type="match status" value="1"/>
</dbReference>
<accession>A0ABW1WXP0</accession>
<reference evidence="6" key="1">
    <citation type="journal article" date="2019" name="Int. J. Syst. Evol. Microbiol.">
        <title>The Global Catalogue of Microorganisms (GCM) 10K type strain sequencing project: providing services to taxonomists for standard genome sequencing and annotation.</title>
        <authorList>
            <consortium name="The Broad Institute Genomics Platform"/>
            <consortium name="The Broad Institute Genome Sequencing Center for Infectious Disease"/>
            <person name="Wu L."/>
            <person name="Ma J."/>
        </authorList>
    </citation>
    <scope>NUCLEOTIDE SEQUENCE [LARGE SCALE GENOMIC DNA]</scope>
    <source>
        <strain evidence="6">CGMCC 1.15277</strain>
    </source>
</reference>
<dbReference type="PROSITE" id="PS50949">
    <property type="entry name" value="HTH_GNTR"/>
    <property type="match status" value="1"/>
</dbReference>
<evidence type="ECO:0000313" key="5">
    <source>
        <dbReference type="EMBL" id="MFC6396023.1"/>
    </source>
</evidence>
<dbReference type="InterPro" id="IPR011711">
    <property type="entry name" value="GntR_C"/>
</dbReference>
<proteinExistence type="predicted"/>
<dbReference type="InterPro" id="IPR036388">
    <property type="entry name" value="WH-like_DNA-bd_sf"/>
</dbReference>
<dbReference type="Gene3D" id="1.10.10.10">
    <property type="entry name" value="Winged helix-like DNA-binding domain superfamily/Winged helix DNA-binding domain"/>
    <property type="match status" value="1"/>
</dbReference>
<dbReference type="Proteomes" id="UP001596266">
    <property type="component" value="Unassembled WGS sequence"/>
</dbReference>
<keyword evidence="2" id="KW-0238">DNA-binding</keyword>
<dbReference type="Pfam" id="PF00392">
    <property type="entry name" value="GntR"/>
    <property type="match status" value="1"/>
</dbReference>
<name>A0ABW1WXP0_9ACTN</name>
<dbReference type="InterPro" id="IPR000524">
    <property type="entry name" value="Tscrpt_reg_HTH_GntR"/>
</dbReference>
<dbReference type="PANTHER" id="PTHR43537">
    <property type="entry name" value="TRANSCRIPTIONAL REGULATOR, GNTR FAMILY"/>
    <property type="match status" value="1"/>
</dbReference>
<sequence>MASALTLKVLDEIGRDIVAGTIPAGSVLLLDDLIERTGVSRTVARDAVKVLEAQGLVLPRRHVGIEVLGAERWDHLSENVVRWRLDSPQRLDVLHEISQVRSSIEPLAAGLAAANATAEQRQVIDEAALGMQHTGAIPDLEAYLAHDIVFHRTLLQASGNPMLASLAYLVERVLDARTHHHLMPERPNEEAIRLHRRVAEAIAVGDAAAARARMRAIVTEAVDAVDEMVSEPLS</sequence>
<dbReference type="InterPro" id="IPR036390">
    <property type="entry name" value="WH_DNA-bd_sf"/>
</dbReference>
<dbReference type="InterPro" id="IPR008920">
    <property type="entry name" value="TF_FadR/GntR_C"/>
</dbReference>